<evidence type="ECO:0000313" key="1">
    <source>
        <dbReference type="EMBL" id="KAF9650486.1"/>
    </source>
</evidence>
<name>A0ACB6ZM51_THEGA</name>
<keyword evidence="2" id="KW-1185">Reference proteome</keyword>
<gene>
    <name evidence="1" type="ORF">BDM02DRAFT_3092899</name>
</gene>
<sequence>MFSAPAGSAYCTESLDSSVSSSESLQSSSIAPLSPLSEPEVQSPITVDGSARLSSQGPEEFKSRLKSSGVIRQKRNIDSLQPGTYPYTRPEAKKDVDGVKRRKVWDHMLERRLFTPEELNKMKAQDRRKVYVSSLEAHVDALHAQLLERKLYPVSFERLEKIHGVRSKTVVSMIGGIGHDVQKIKVRLEELQRDVSRSKSH</sequence>
<protein>
    <submittedName>
        <fullName evidence="1">Uncharacterized protein</fullName>
    </submittedName>
</protein>
<accession>A0ACB6ZM51</accession>
<proteinExistence type="predicted"/>
<dbReference type="Proteomes" id="UP000886501">
    <property type="component" value="Unassembled WGS sequence"/>
</dbReference>
<evidence type="ECO:0000313" key="2">
    <source>
        <dbReference type="Proteomes" id="UP000886501"/>
    </source>
</evidence>
<reference evidence="1" key="1">
    <citation type="submission" date="2019-10" db="EMBL/GenBank/DDBJ databases">
        <authorList>
            <consortium name="DOE Joint Genome Institute"/>
            <person name="Kuo A."/>
            <person name="Miyauchi S."/>
            <person name="Kiss E."/>
            <person name="Drula E."/>
            <person name="Kohler A."/>
            <person name="Sanchez-Garcia M."/>
            <person name="Andreopoulos B."/>
            <person name="Barry K.W."/>
            <person name="Bonito G."/>
            <person name="Buee M."/>
            <person name="Carver A."/>
            <person name="Chen C."/>
            <person name="Cichocki N."/>
            <person name="Clum A."/>
            <person name="Culley D."/>
            <person name="Crous P.W."/>
            <person name="Fauchery L."/>
            <person name="Girlanda M."/>
            <person name="Hayes R."/>
            <person name="Keri Z."/>
            <person name="Labutti K."/>
            <person name="Lipzen A."/>
            <person name="Lombard V."/>
            <person name="Magnuson J."/>
            <person name="Maillard F."/>
            <person name="Morin E."/>
            <person name="Murat C."/>
            <person name="Nolan M."/>
            <person name="Ohm R."/>
            <person name="Pangilinan J."/>
            <person name="Pereira M."/>
            <person name="Perotto S."/>
            <person name="Peter M."/>
            <person name="Riley R."/>
            <person name="Sitrit Y."/>
            <person name="Stielow B."/>
            <person name="Szollosi G."/>
            <person name="Zifcakova L."/>
            <person name="Stursova M."/>
            <person name="Spatafora J.W."/>
            <person name="Tedersoo L."/>
            <person name="Vaario L.-M."/>
            <person name="Yamada A."/>
            <person name="Yan M."/>
            <person name="Wang P."/>
            <person name="Xu J."/>
            <person name="Bruns T."/>
            <person name="Baldrian P."/>
            <person name="Vilgalys R."/>
            <person name="Henrissat B."/>
            <person name="Grigoriev I.V."/>
            <person name="Hibbett D."/>
            <person name="Nagy L.G."/>
            <person name="Martin F.M."/>
        </authorList>
    </citation>
    <scope>NUCLEOTIDE SEQUENCE</scope>
    <source>
        <strain evidence="1">P2</strain>
    </source>
</reference>
<reference evidence="1" key="2">
    <citation type="journal article" date="2020" name="Nat. Commun.">
        <title>Large-scale genome sequencing of mycorrhizal fungi provides insights into the early evolution of symbiotic traits.</title>
        <authorList>
            <person name="Miyauchi S."/>
            <person name="Kiss E."/>
            <person name="Kuo A."/>
            <person name="Drula E."/>
            <person name="Kohler A."/>
            <person name="Sanchez-Garcia M."/>
            <person name="Morin E."/>
            <person name="Andreopoulos B."/>
            <person name="Barry K.W."/>
            <person name="Bonito G."/>
            <person name="Buee M."/>
            <person name="Carver A."/>
            <person name="Chen C."/>
            <person name="Cichocki N."/>
            <person name="Clum A."/>
            <person name="Culley D."/>
            <person name="Crous P.W."/>
            <person name="Fauchery L."/>
            <person name="Girlanda M."/>
            <person name="Hayes R.D."/>
            <person name="Keri Z."/>
            <person name="LaButti K."/>
            <person name="Lipzen A."/>
            <person name="Lombard V."/>
            <person name="Magnuson J."/>
            <person name="Maillard F."/>
            <person name="Murat C."/>
            <person name="Nolan M."/>
            <person name="Ohm R.A."/>
            <person name="Pangilinan J."/>
            <person name="Pereira M.F."/>
            <person name="Perotto S."/>
            <person name="Peter M."/>
            <person name="Pfister S."/>
            <person name="Riley R."/>
            <person name="Sitrit Y."/>
            <person name="Stielow J.B."/>
            <person name="Szollosi G."/>
            <person name="Zifcakova L."/>
            <person name="Stursova M."/>
            <person name="Spatafora J.W."/>
            <person name="Tedersoo L."/>
            <person name="Vaario L.M."/>
            <person name="Yamada A."/>
            <person name="Yan M."/>
            <person name="Wang P."/>
            <person name="Xu J."/>
            <person name="Bruns T."/>
            <person name="Baldrian P."/>
            <person name="Vilgalys R."/>
            <person name="Dunand C."/>
            <person name="Henrissat B."/>
            <person name="Grigoriev I.V."/>
            <person name="Hibbett D."/>
            <person name="Nagy L.G."/>
            <person name="Martin F.M."/>
        </authorList>
    </citation>
    <scope>NUCLEOTIDE SEQUENCE</scope>
    <source>
        <strain evidence="1">P2</strain>
    </source>
</reference>
<dbReference type="EMBL" id="MU117984">
    <property type="protein sequence ID" value="KAF9650486.1"/>
    <property type="molecule type" value="Genomic_DNA"/>
</dbReference>
<comment type="caution">
    <text evidence="1">The sequence shown here is derived from an EMBL/GenBank/DDBJ whole genome shotgun (WGS) entry which is preliminary data.</text>
</comment>
<organism evidence="1 2">
    <name type="scientific">Thelephora ganbajun</name>
    <name type="common">Ganba fungus</name>
    <dbReference type="NCBI Taxonomy" id="370292"/>
    <lineage>
        <taxon>Eukaryota</taxon>
        <taxon>Fungi</taxon>
        <taxon>Dikarya</taxon>
        <taxon>Basidiomycota</taxon>
        <taxon>Agaricomycotina</taxon>
        <taxon>Agaricomycetes</taxon>
        <taxon>Thelephorales</taxon>
        <taxon>Thelephoraceae</taxon>
        <taxon>Thelephora</taxon>
    </lineage>
</organism>